<reference evidence="3" key="1">
    <citation type="submission" date="2020-04" db="EMBL/GenBank/DDBJ databases">
        <authorList>
            <person name="Brown S."/>
        </authorList>
    </citation>
    <scope>NUCLEOTIDE SEQUENCE</scope>
    <source>
        <strain evidence="3">DJ015</strain>
    </source>
</reference>
<accession>A0AAW3WH27</accession>
<reference evidence="3" key="2">
    <citation type="journal article" date="2022" name="Nat. Biotechnol.">
        <title>Carbon-negative production of acetone and isopropanol by gas fermentation at industrial pilot scale.</title>
        <authorList>
            <person name="Liew F.E."/>
            <person name="Nogle R."/>
            <person name="Abdalla T."/>
            <person name="Rasor B.J."/>
            <person name="Canter C."/>
            <person name="Jensen R.O."/>
            <person name="Wang L."/>
            <person name="Strutz J."/>
            <person name="Chirania P."/>
            <person name="De Tissera S."/>
            <person name="Mueller A.P."/>
            <person name="Ruan Z."/>
            <person name="Gao A."/>
            <person name="Tran L."/>
            <person name="Engle N.L."/>
            <person name="Bromley J.C."/>
            <person name="Daniell J."/>
            <person name="Conrado R."/>
            <person name="Tschaplinski T.J."/>
            <person name="Giannone R.J."/>
            <person name="Hettich R.L."/>
            <person name="Karim A.S."/>
            <person name="Simpson S.D."/>
            <person name="Brown S.D."/>
            <person name="Leang C."/>
            <person name="Jewett M.C."/>
            <person name="Kopke M."/>
        </authorList>
    </citation>
    <scope>NUCLEOTIDE SEQUENCE</scope>
    <source>
        <strain evidence="3">DJ015</strain>
    </source>
</reference>
<organism evidence="3 4">
    <name type="scientific">Clostridium beijerinckii</name>
    <name type="common">Clostridium MP</name>
    <dbReference type="NCBI Taxonomy" id="1520"/>
    <lineage>
        <taxon>Bacteria</taxon>
        <taxon>Bacillati</taxon>
        <taxon>Bacillota</taxon>
        <taxon>Clostridia</taxon>
        <taxon>Eubacteriales</taxon>
        <taxon>Clostridiaceae</taxon>
        <taxon>Clostridium</taxon>
    </lineage>
</organism>
<protein>
    <recommendedName>
        <fullName evidence="1">Electron transfer flavoprotein small subunit</fullName>
    </recommendedName>
</protein>
<feature type="non-terminal residue" evidence="3">
    <location>
        <position position="245"/>
    </location>
</feature>
<evidence type="ECO:0000313" key="3">
    <source>
        <dbReference type="EMBL" id="MBC2478137.1"/>
    </source>
</evidence>
<name>A0AAW3WH27_CLOBE</name>
<dbReference type="Proteomes" id="UP001194098">
    <property type="component" value="Unassembled WGS sequence"/>
</dbReference>
<dbReference type="InterPro" id="IPR014729">
    <property type="entry name" value="Rossmann-like_a/b/a_fold"/>
</dbReference>
<dbReference type="RefSeq" id="WP_185687161.1">
    <property type="nucleotide sequence ID" value="NZ_JABAGV010000238.1"/>
</dbReference>
<dbReference type="AlphaFoldDB" id="A0AAW3WH27"/>
<evidence type="ECO:0000313" key="4">
    <source>
        <dbReference type="Proteomes" id="UP001194098"/>
    </source>
</evidence>
<dbReference type="PIRSF" id="PIRSF000090">
    <property type="entry name" value="Beta-ETF"/>
    <property type="match status" value="1"/>
</dbReference>
<proteinExistence type="predicted"/>
<comment type="caution">
    <text evidence="3">The sequence shown here is derived from an EMBL/GenBank/DDBJ whole genome shotgun (WGS) entry which is preliminary data.</text>
</comment>
<dbReference type="InterPro" id="IPR012255">
    <property type="entry name" value="ETF_b"/>
</dbReference>
<sequence length="245" mass="27037">MNIVVCLKQVAQGICSDGNCGISPYDLFMLEQAINYKKTHHNVCIICITMGPSASEEILRMAISLGCDEAIRITDKCYSGSDTIATAYILSEAIKKICDVDLILCGKKSLDGETGFVGPSIAKFLEIPYLINVTGIEDGEGKEIVVTTLEKMYGMDYQVKLPCVLCMEGIDTHLSPQSLFSIRKANKYSVEVWDNSILNIDLNKCGTNGSKTKVLNVFSLYNDKKLIERISDAEDAVDMMILEFE</sequence>
<dbReference type="EMBL" id="JABAGV010000238">
    <property type="protein sequence ID" value="MBC2478137.1"/>
    <property type="molecule type" value="Genomic_DNA"/>
</dbReference>
<dbReference type="PANTHER" id="PTHR21294:SF17">
    <property type="entry name" value="PROTEIN FIXA"/>
    <property type="match status" value="1"/>
</dbReference>
<gene>
    <name evidence="3" type="ORF">HGI39_26390</name>
</gene>
<dbReference type="SUPFAM" id="SSF52402">
    <property type="entry name" value="Adenine nucleotide alpha hydrolases-like"/>
    <property type="match status" value="1"/>
</dbReference>
<dbReference type="SMART" id="SM00893">
    <property type="entry name" value="ETF"/>
    <property type="match status" value="1"/>
</dbReference>
<dbReference type="GO" id="GO:0009055">
    <property type="term" value="F:electron transfer activity"/>
    <property type="evidence" value="ECO:0007669"/>
    <property type="project" value="InterPro"/>
</dbReference>
<dbReference type="PANTHER" id="PTHR21294">
    <property type="entry name" value="ELECTRON TRANSFER FLAVOPROTEIN BETA-SUBUNIT"/>
    <property type="match status" value="1"/>
</dbReference>
<evidence type="ECO:0000256" key="1">
    <source>
        <dbReference type="ARBA" id="ARBA00042002"/>
    </source>
</evidence>
<dbReference type="Gene3D" id="3.40.50.620">
    <property type="entry name" value="HUPs"/>
    <property type="match status" value="1"/>
</dbReference>
<dbReference type="Pfam" id="PF01012">
    <property type="entry name" value="ETF"/>
    <property type="match status" value="1"/>
</dbReference>
<evidence type="ECO:0000259" key="2">
    <source>
        <dbReference type="SMART" id="SM00893"/>
    </source>
</evidence>
<feature type="domain" description="Electron transfer flavoprotein alpha/beta-subunit N-terminal" evidence="2">
    <location>
        <begin position="11"/>
        <end position="202"/>
    </location>
</feature>
<dbReference type="InterPro" id="IPR014730">
    <property type="entry name" value="ETF_a/b_N"/>
</dbReference>